<dbReference type="CDD" id="cd01283">
    <property type="entry name" value="cytidine_deaminase"/>
    <property type="match status" value="2"/>
</dbReference>
<keyword evidence="5" id="KW-0862">Zinc</keyword>
<dbReference type="EMBL" id="BAABFC010000001">
    <property type="protein sequence ID" value="GAA4492692.1"/>
    <property type="molecule type" value="Genomic_DNA"/>
</dbReference>
<sequence>MFTAVLDAIATLPTPLASLLAEQLEANQAHGAAARLSASQWQALQGRSGLDDTALSLALLPVAAAYAHTPISHFNVGVIALAASGTRYFGANFEFPDQPLGASIHAEQSAINHAWLAGETRLLSLTVNASPCGHCRQFINETQGGPGVQIQLPQGRFSLTQLLPYAFGPTDLGITQVLMSPHCQPLAPLDGDSLLQHARTAAEASYAPYSGALAGVALASATGQIITGRSAENAAYNPSLPAMQSALAMAHLQGWDLRQIRRAALVEARAATSQLTSAQTVLASLCPATLDYLAVPQPVAERP</sequence>
<dbReference type="InterPro" id="IPR016192">
    <property type="entry name" value="APOBEC/CMP_deaminase_Zn-bd"/>
</dbReference>
<protein>
    <submittedName>
        <fullName evidence="7">Cytidine deaminase</fullName>
    </submittedName>
</protein>
<comment type="caution">
    <text evidence="7">The sequence shown here is derived from an EMBL/GenBank/DDBJ whole genome shotgun (WGS) entry which is preliminary data.</text>
</comment>
<accession>A0ABP8PWA7</accession>
<dbReference type="Proteomes" id="UP001501321">
    <property type="component" value="Unassembled WGS sequence"/>
</dbReference>
<evidence type="ECO:0000313" key="7">
    <source>
        <dbReference type="EMBL" id="GAA4492692.1"/>
    </source>
</evidence>
<dbReference type="RefSeq" id="WP_345009095.1">
    <property type="nucleotide sequence ID" value="NZ_BAABFC010000001.1"/>
</dbReference>
<evidence type="ECO:0000256" key="5">
    <source>
        <dbReference type="ARBA" id="ARBA00022833"/>
    </source>
</evidence>
<dbReference type="PROSITE" id="PS00903">
    <property type="entry name" value="CYT_DCMP_DEAMINASES_1"/>
    <property type="match status" value="1"/>
</dbReference>
<dbReference type="InterPro" id="IPR016193">
    <property type="entry name" value="Cytidine_deaminase-like"/>
</dbReference>
<keyword evidence="3" id="KW-0479">Metal-binding</keyword>
<keyword evidence="8" id="KW-1185">Reference proteome</keyword>
<reference evidence="8" key="1">
    <citation type="journal article" date="2019" name="Int. J. Syst. Evol. Microbiol.">
        <title>The Global Catalogue of Microorganisms (GCM) 10K type strain sequencing project: providing services to taxonomists for standard genome sequencing and annotation.</title>
        <authorList>
            <consortium name="The Broad Institute Genomics Platform"/>
            <consortium name="The Broad Institute Genome Sequencing Center for Infectious Disease"/>
            <person name="Wu L."/>
            <person name="Ma J."/>
        </authorList>
    </citation>
    <scope>NUCLEOTIDE SEQUENCE [LARGE SCALE GENOMIC DNA]</scope>
    <source>
        <strain evidence="8">JCM 32226</strain>
    </source>
</reference>
<dbReference type="Pfam" id="PF00383">
    <property type="entry name" value="dCMP_cyt_deam_1"/>
    <property type="match status" value="1"/>
</dbReference>
<feature type="domain" description="CMP/dCMP-type deaminase" evidence="6">
    <location>
        <begin position="51"/>
        <end position="170"/>
    </location>
</feature>
<dbReference type="Gene3D" id="3.40.140.10">
    <property type="entry name" value="Cytidine Deaminase, domain 2"/>
    <property type="match status" value="2"/>
</dbReference>
<name>A0ABP8PWA7_9GAMM</name>
<evidence type="ECO:0000259" key="6">
    <source>
        <dbReference type="PROSITE" id="PS51747"/>
    </source>
</evidence>
<keyword evidence="4" id="KW-0378">Hydrolase</keyword>
<dbReference type="PIRSF" id="PIRSF006334">
    <property type="entry name" value="Cdd_plus_pseudo"/>
    <property type="match status" value="1"/>
</dbReference>
<organism evidence="7 8">
    <name type="scientific">Pseudaeromonas paramecii</name>
    <dbReference type="NCBI Taxonomy" id="2138166"/>
    <lineage>
        <taxon>Bacteria</taxon>
        <taxon>Pseudomonadati</taxon>
        <taxon>Pseudomonadota</taxon>
        <taxon>Gammaproteobacteria</taxon>
        <taxon>Aeromonadales</taxon>
        <taxon>Aeromonadaceae</taxon>
        <taxon>Pseudaeromonas</taxon>
    </lineage>
</organism>
<feature type="domain" description="CMP/dCMP-type deaminase" evidence="6">
    <location>
        <begin position="189"/>
        <end position="303"/>
    </location>
</feature>
<comment type="similarity">
    <text evidence="1">Belongs to the cytidine and deoxycytidylate deaminase family.</text>
</comment>
<comment type="subunit">
    <text evidence="2">Homodimer.</text>
</comment>
<evidence type="ECO:0000256" key="2">
    <source>
        <dbReference type="ARBA" id="ARBA00011738"/>
    </source>
</evidence>
<evidence type="ECO:0000313" key="8">
    <source>
        <dbReference type="Proteomes" id="UP001501321"/>
    </source>
</evidence>
<evidence type="ECO:0000256" key="3">
    <source>
        <dbReference type="ARBA" id="ARBA00022723"/>
    </source>
</evidence>
<dbReference type="NCBIfam" id="NF006537">
    <property type="entry name" value="PRK09027.1"/>
    <property type="match status" value="1"/>
</dbReference>
<evidence type="ECO:0000256" key="4">
    <source>
        <dbReference type="ARBA" id="ARBA00022801"/>
    </source>
</evidence>
<proteinExistence type="inferred from homology"/>
<dbReference type="InterPro" id="IPR050202">
    <property type="entry name" value="Cyt/Deoxycyt_deaminase"/>
</dbReference>
<dbReference type="PANTHER" id="PTHR11644:SF2">
    <property type="entry name" value="CYTIDINE DEAMINASE"/>
    <property type="match status" value="1"/>
</dbReference>
<dbReference type="InterPro" id="IPR002125">
    <property type="entry name" value="CMP_dCMP_dom"/>
</dbReference>
<dbReference type="PROSITE" id="PS51747">
    <property type="entry name" value="CYT_DCMP_DEAMINASES_2"/>
    <property type="match status" value="2"/>
</dbReference>
<gene>
    <name evidence="7" type="primary">cdd</name>
    <name evidence="7" type="ORF">GCM10023095_01610</name>
</gene>
<evidence type="ECO:0000256" key="1">
    <source>
        <dbReference type="ARBA" id="ARBA00006576"/>
    </source>
</evidence>
<dbReference type="InterPro" id="IPR013171">
    <property type="entry name" value="Cyd/dCyd_deaminase_Zn-bd"/>
</dbReference>
<dbReference type="Pfam" id="PF08211">
    <property type="entry name" value="dCMP_cyt_deam_2"/>
    <property type="match status" value="1"/>
</dbReference>
<dbReference type="SUPFAM" id="SSF53927">
    <property type="entry name" value="Cytidine deaminase-like"/>
    <property type="match status" value="2"/>
</dbReference>
<dbReference type="PANTHER" id="PTHR11644">
    <property type="entry name" value="CYTIDINE DEAMINASE"/>
    <property type="match status" value="1"/>
</dbReference>